<feature type="domain" description="Alanine racemase N-terminal" evidence="1">
    <location>
        <begin position="32"/>
        <end position="205"/>
    </location>
</feature>
<evidence type="ECO:0000313" key="2">
    <source>
        <dbReference type="EMBL" id="PMC65541.1"/>
    </source>
</evidence>
<dbReference type="Pfam" id="PF01168">
    <property type="entry name" value="Ala_racemase_N"/>
    <property type="match status" value="1"/>
</dbReference>
<keyword evidence="3" id="KW-1185">Reference proteome</keyword>
<proteinExistence type="predicted"/>
<evidence type="ECO:0000313" key="3">
    <source>
        <dbReference type="Proteomes" id="UP000235836"/>
    </source>
</evidence>
<dbReference type="Gene3D" id="3.20.20.10">
    <property type="entry name" value="Alanine racemase"/>
    <property type="match status" value="1"/>
</dbReference>
<dbReference type="InterPro" id="IPR051466">
    <property type="entry name" value="D-amino_acid_metab_enzyme"/>
</dbReference>
<dbReference type="RefSeq" id="WP_102723261.1">
    <property type="nucleotide sequence ID" value="NZ_PNHG01000001.1"/>
</dbReference>
<reference evidence="2 3" key="1">
    <citation type="submission" date="2017-09" db="EMBL/GenBank/DDBJ databases">
        <title>Bacterial strain isolated from the female urinary microbiota.</title>
        <authorList>
            <person name="Thomas-White K."/>
            <person name="Kumar N."/>
            <person name="Forster S."/>
            <person name="Putonti C."/>
            <person name="Lawley T."/>
            <person name="Wolfe A.J."/>
        </authorList>
    </citation>
    <scope>NUCLEOTIDE SEQUENCE [LARGE SCALE GENOMIC DNA]</scope>
    <source>
        <strain evidence="2 3">UMB0792</strain>
    </source>
</reference>
<protein>
    <submittedName>
        <fullName evidence="2">Alanine racemase</fullName>
    </submittedName>
</protein>
<evidence type="ECO:0000259" key="1">
    <source>
        <dbReference type="Pfam" id="PF01168"/>
    </source>
</evidence>
<gene>
    <name evidence="2" type="ORF">CJ203_00335</name>
</gene>
<organism evidence="2 3">
    <name type="scientific">Corynebacterium tuscaniense</name>
    <dbReference type="NCBI Taxonomy" id="302449"/>
    <lineage>
        <taxon>Bacteria</taxon>
        <taxon>Bacillati</taxon>
        <taxon>Actinomycetota</taxon>
        <taxon>Actinomycetes</taxon>
        <taxon>Mycobacteriales</taxon>
        <taxon>Corynebacteriaceae</taxon>
        <taxon>Corynebacterium</taxon>
    </lineage>
</organism>
<sequence length="404" mass="42657">MPSTSTSPSQTLLAVVPGLIDGGGAPAPCAAVDVAAFDFNAAQMQQRAKGLPIRVASKSLRSVAALRRALSHPGFHGILSYSVPEAIHLAREGFDDIVVAYPSVNKAALRELAGDEQLRSTITVMVDCVEHLDLISFAVQDAGNPGPVRVAIDLDCTLHLPGLVIGPRRSPIRTPEQTDELAREITARKELTLVGLMAYEGQVASVADAEPGIPGAVKRWLRTTSMDQLGPRRAECIAAARQHADLEFVNGGGTGSLDVSAAEGTLTELAAGSGFYTPVIFDHFADINHKPAAFFICQVSRIPAPGWVTVNSGGWIASGPPATDRVPVPVHPAGLRYSATEGAGEVQTPLHGPAASSLGVGDTVWFRHAKAGEMTEHVDEMIAVFPDGSTETWDTYRGQGWTLR</sequence>
<comment type="caution">
    <text evidence="2">The sequence shown here is derived from an EMBL/GenBank/DDBJ whole genome shotgun (WGS) entry which is preliminary data.</text>
</comment>
<dbReference type="Proteomes" id="UP000235836">
    <property type="component" value="Unassembled WGS sequence"/>
</dbReference>
<dbReference type="AlphaFoldDB" id="A0A2N6T882"/>
<dbReference type="GO" id="GO:0008721">
    <property type="term" value="F:D-serine ammonia-lyase activity"/>
    <property type="evidence" value="ECO:0007669"/>
    <property type="project" value="TreeGrafter"/>
</dbReference>
<dbReference type="PANTHER" id="PTHR28004">
    <property type="entry name" value="ZGC:162816-RELATED"/>
    <property type="match status" value="1"/>
</dbReference>
<accession>A0A2N6T882</accession>
<dbReference type="InterPro" id="IPR001608">
    <property type="entry name" value="Ala_racemase_N"/>
</dbReference>
<dbReference type="SUPFAM" id="SSF51419">
    <property type="entry name" value="PLP-binding barrel"/>
    <property type="match status" value="1"/>
</dbReference>
<dbReference type="InterPro" id="IPR029066">
    <property type="entry name" value="PLP-binding_barrel"/>
</dbReference>
<dbReference type="PANTHER" id="PTHR28004:SF2">
    <property type="entry name" value="D-SERINE DEHYDRATASE"/>
    <property type="match status" value="1"/>
</dbReference>
<dbReference type="EMBL" id="PNHG01000001">
    <property type="protein sequence ID" value="PMC65541.1"/>
    <property type="molecule type" value="Genomic_DNA"/>
</dbReference>
<dbReference type="GO" id="GO:0036088">
    <property type="term" value="P:D-serine catabolic process"/>
    <property type="evidence" value="ECO:0007669"/>
    <property type="project" value="TreeGrafter"/>
</dbReference>
<name>A0A2N6T882_9CORY</name>